<proteinExistence type="predicted"/>
<feature type="compositionally biased region" description="Polar residues" evidence="1">
    <location>
        <begin position="1"/>
        <end position="32"/>
    </location>
</feature>
<protein>
    <submittedName>
        <fullName evidence="2">Uncharacterized protein</fullName>
    </submittedName>
</protein>
<feature type="compositionally biased region" description="Basic and acidic residues" evidence="1">
    <location>
        <begin position="41"/>
        <end position="52"/>
    </location>
</feature>
<accession>A0ABR0S912</accession>
<gene>
    <name evidence="2" type="ORF">PT974_09957</name>
</gene>
<dbReference type="EMBL" id="JAVFKD010000015">
    <property type="protein sequence ID" value="KAK5988474.1"/>
    <property type="molecule type" value="Genomic_DNA"/>
</dbReference>
<evidence type="ECO:0000313" key="3">
    <source>
        <dbReference type="Proteomes" id="UP001338125"/>
    </source>
</evidence>
<sequence length="124" mass="13674">MASTTPLRQALATQGLRTSTTFTRQFHQTTSLVRPATSDAQSEHETSPDKTHSGTPKPKISNLSVPGVDTSKHLTDEQKREVKKHNEDFEKRFDHAETAADDKVDKKFWQGGGTRKGPGTEPSS</sequence>
<feature type="region of interest" description="Disordered" evidence="1">
    <location>
        <begin position="1"/>
        <end position="124"/>
    </location>
</feature>
<keyword evidence="3" id="KW-1185">Reference proteome</keyword>
<dbReference type="Proteomes" id="UP001338125">
    <property type="component" value="Unassembled WGS sequence"/>
</dbReference>
<feature type="compositionally biased region" description="Basic and acidic residues" evidence="1">
    <location>
        <begin position="70"/>
        <end position="108"/>
    </location>
</feature>
<evidence type="ECO:0000313" key="2">
    <source>
        <dbReference type="EMBL" id="KAK5988474.1"/>
    </source>
</evidence>
<reference evidence="2 3" key="1">
    <citation type="submission" date="2024-01" db="EMBL/GenBank/DDBJ databases">
        <title>Complete genome of Cladobotryum mycophilum ATHUM6906.</title>
        <authorList>
            <person name="Christinaki A.C."/>
            <person name="Myridakis A.I."/>
            <person name="Kouvelis V.N."/>
        </authorList>
    </citation>
    <scope>NUCLEOTIDE SEQUENCE [LARGE SCALE GENOMIC DNA]</scope>
    <source>
        <strain evidence="2 3">ATHUM6906</strain>
    </source>
</reference>
<organism evidence="2 3">
    <name type="scientific">Cladobotryum mycophilum</name>
    <dbReference type="NCBI Taxonomy" id="491253"/>
    <lineage>
        <taxon>Eukaryota</taxon>
        <taxon>Fungi</taxon>
        <taxon>Dikarya</taxon>
        <taxon>Ascomycota</taxon>
        <taxon>Pezizomycotina</taxon>
        <taxon>Sordariomycetes</taxon>
        <taxon>Hypocreomycetidae</taxon>
        <taxon>Hypocreales</taxon>
        <taxon>Hypocreaceae</taxon>
        <taxon>Cladobotryum</taxon>
    </lineage>
</organism>
<evidence type="ECO:0000256" key="1">
    <source>
        <dbReference type="SAM" id="MobiDB-lite"/>
    </source>
</evidence>
<comment type="caution">
    <text evidence="2">The sequence shown here is derived from an EMBL/GenBank/DDBJ whole genome shotgun (WGS) entry which is preliminary data.</text>
</comment>
<name>A0ABR0S912_9HYPO</name>